<evidence type="ECO:0000256" key="3">
    <source>
        <dbReference type="ARBA" id="ARBA00022603"/>
    </source>
</evidence>
<evidence type="ECO:0000313" key="11">
    <source>
        <dbReference type="Proteomes" id="UP000322876"/>
    </source>
</evidence>
<dbReference type="InterPro" id="IPR014777">
    <property type="entry name" value="4pyrrole_Mease_sub1"/>
</dbReference>
<dbReference type="NCBIfam" id="TIGR01469">
    <property type="entry name" value="cobA_cysG_Cterm"/>
    <property type="match status" value="1"/>
</dbReference>
<dbReference type="InterPro" id="IPR014776">
    <property type="entry name" value="4pyrrole_Mease_sub2"/>
</dbReference>
<evidence type="ECO:0000313" key="10">
    <source>
        <dbReference type="EMBL" id="KAA0257831.1"/>
    </source>
</evidence>
<keyword evidence="6" id="KW-0627">Porphyrin biosynthesis</keyword>
<dbReference type="Gene3D" id="3.30.950.10">
    <property type="entry name" value="Methyltransferase, Cobalt-precorrin-4 Transmethylase, Domain 2"/>
    <property type="match status" value="1"/>
</dbReference>
<dbReference type="Proteomes" id="UP000322876">
    <property type="component" value="Unassembled WGS sequence"/>
</dbReference>
<dbReference type="InterPro" id="IPR003043">
    <property type="entry name" value="Uropor_MeTrfase_CS"/>
</dbReference>
<protein>
    <recommendedName>
        <fullName evidence="2">uroporphyrinogen-III C-methyltransferase</fullName>
        <ecNumber evidence="2">2.1.1.107</ecNumber>
    </recommendedName>
</protein>
<dbReference type="EC" id="2.1.1.107" evidence="2"/>
<keyword evidence="11" id="KW-1185">Reference proteome</keyword>
<accession>A0A5A8F265</accession>
<evidence type="ECO:0000256" key="4">
    <source>
        <dbReference type="ARBA" id="ARBA00022679"/>
    </source>
</evidence>
<dbReference type="CDD" id="cd11642">
    <property type="entry name" value="SUMT"/>
    <property type="match status" value="1"/>
</dbReference>
<evidence type="ECO:0000256" key="2">
    <source>
        <dbReference type="ARBA" id="ARBA00012162"/>
    </source>
</evidence>
<name>A0A5A8F265_9BACT</name>
<sequence>MRKLVIVGAGVGKDLITVKGLEKLKEADVILYDRLVDEKILQDLNCKKIFVGKTPYKPSCSQCQINSLIEKYLMEDKTVLRIKSGDASIYSRSLEEIDVARGCEAAIEIIPGVTTVSHLVAKIETALTARDVSSGVIFITGHKKEGELEQAYNWKALVDLNMSIVVYMGVKNFLTILKKLVENGLKETTPVAIGEKLEYPDEKILISTVGDVLKGGFKISYPSIMLIGEVVGYSNRFLKEMRRKGEVCNKCKEGFMP</sequence>
<reference evidence="10 11" key="1">
    <citation type="submission" date="2019-06" db="EMBL/GenBank/DDBJ databases">
        <title>Genomic insights into carbon and energy metabolism of Deferribacter autotrophicus revealed new metabolic traits in the phylum Deferribacteres.</title>
        <authorList>
            <person name="Slobodkin A.I."/>
            <person name="Slobodkina G.B."/>
            <person name="Allioux M."/>
            <person name="Alain K."/>
            <person name="Jebbar M."/>
            <person name="Shadrin V."/>
            <person name="Kublanov I.V."/>
            <person name="Toshchakov S.V."/>
            <person name="Bonch-Osmolovskaya E.A."/>
        </authorList>
    </citation>
    <scope>NUCLEOTIDE SEQUENCE [LARGE SCALE GENOMIC DNA]</scope>
    <source>
        <strain evidence="10 11">SL50</strain>
    </source>
</reference>
<dbReference type="PANTHER" id="PTHR45790:SF3">
    <property type="entry name" value="S-ADENOSYL-L-METHIONINE-DEPENDENT UROPORPHYRINOGEN III METHYLTRANSFERASE, CHLOROPLASTIC"/>
    <property type="match status" value="1"/>
</dbReference>
<dbReference type="EMBL" id="VFJB01000006">
    <property type="protein sequence ID" value="KAA0257831.1"/>
    <property type="molecule type" value="Genomic_DNA"/>
</dbReference>
<dbReference type="Gene3D" id="3.40.1010.10">
    <property type="entry name" value="Cobalt-precorrin-4 Transmethylase, Domain 1"/>
    <property type="match status" value="1"/>
</dbReference>
<comment type="similarity">
    <text evidence="1 8">Belongs to the precorrin methyltransferase family.</text>
</comment>
<dbReference type="RefSeq" id="WP_149266804.1">
    <property type="nucleotide sequence ID" value="NZ_VFJB01000006.1"/>
</dbReference>
<dbReference type="InterPro" id="IPR035996">
    <property type="entry name" value="4pyrrol_Methylase_sf"/>
</dbReference>
<comment type="pathway">
    <text evidence="7">Porphyrin-containing compound metabolism; siroheme biosynthesis; precorrin-2 from uroporphyrinogen III: step 1/1.</text>
</comment>
<dbReference type="SUPFAM" id="SSF53790">
    <property type="entry name" value="Tetrapyrrole methylase"/>
    <property type="match status" value="1"/>
</dbReference>
<proteinExistence type="inferred from homology"/>
<evidence type="ECO:0000259" key="9">
    <source>
        <dbReference type="Pfam" id="PF00590"/>
    </source>
</evidence>
<comment type="caution">
    <text evidence="10">The sequence shown here is derived from an EMBL/GenBank/DDBJ whole genome shotgun (WGS) entry which is preliminary data.</text>
</comment>
<dbReference type="OrthoDB" id="9815856at2"/>
<dbReference type="AlphaFoldDB" id="A0A5A8F265"/>
<dbReference type="InterPro" id="IPR006366">
    <property type="entry name" value="CobA/CysG_C"/>
</dbReference>
<dbReference type="InterPro" id="IPR000878">
    <property type="entry name" value="4pyrrol_Mease"/>
</dbReference>
<evidence type="ECO:0000256" key="7">
    <source>
        <dbReference type="ARBA" id="ARBA00025705"/>
    </source>
</evidence>
<dbReference type="InterPro" id="IPR050161">
    <property type="entry name" value="Siro_Cobalamin_biosynth"/>
</dbReference>
<dbReference type="PANTHER" id="PTHR45790">
    <property type="entry name" value="SIROHEME SYNTHASE-RELATED"/>
    <property type="match status" value="1"/>
</dbReference>
<evidence type="ECO:0000256" key="1">
    <source>
        <dbReference type="ARBA" id="ARBA00005879"/>
    </source>
</evidence>
<keyword evidence="3 8" id="KW-0489">Methyltransferase</keyword>
<keyword evidence="4 8" id="KW-0808">Transferase</keyword>
<dbReference type="GO" id="GO:0004851">
    <property type="term" value="F:uroporphyrin-III C-methyltransferase activity"/>
    <property type="evidence" value="ECO:0007669"/>
    <property type="project" value="UniProtKB-EC"/>
</dbReference>
<dbReference type="Pfam" id="PF00590">
    <property type="entry name" value="TP_methylase"/>
    <property type="match status" value="1"/>
</dbReference>
<dbReference type="GO" id="GO:0019354">
    <property type="term" value="P:siroheme biosynthetic process"/>
    <property type="evidence" value="ECO:0007669"/>
    <property type="project" value="InterPro"/>
</dbReference>
<gene>
    <name evidence="10" type="primary">cobA</name>
    <name evidence="10" type="ORF">FHQ18_08795</name>
</gene>
<evidence type="ECO:0000256" key="8">
    <source>
        <dbReference type="RuleBase" id="RU003960"/>
    </source>
</evidence>
<organism evidence="10 11">
    <name type="scientific">Deferribacter autotrophicus</name>
    <dbReference type="NCBI Taxonomy" id="500465"/>
    <lineage>
        <taxon>Bacteria</taxon>
        <taxon>Pseudomonadati</taxon>
        <taxon>Deferribacterota</taxon>
        <taxon>Deferribacteres</taxon>
        <taxon>Deferribacterales</taxon>
        <taxon>Deferribacteraceae</taxon>
        <taxon>Deferribacter</taxon>
    </lineage>
</organism>
<dbReference type="NCBIfam" id="NF004790">
    <property type="entry name" value="PRK06136.1"/>
    <property type="match status" value="1"/>
</dbReference>
<evidence type="ECO:0000256" key="6">
    <source>
        <dbReference type="ARBA" id="ARBA00023244"/>
    </source>
</evidence>
<keyword evidence="5" id="KW-0949">S-adenosyl-L-methionine</keyword>
<evidence type="ECO:0000256" key="5">
    <source>
        <dbReference type="ARBA" id="ARBA00022691"/>
    </source>
</evidence>
<dbReference type="GO" id="GO:0032259">
    <property type="term" value="P:methylation"/>
    <property type="evidence" value="ECO:0007669"/>
    <property type="project" value="UniProtKB-KW"/>
</dbReference>
<dbReference type="PROSITE" id="PS00840">
    <property type="entry name" value="SUMT_2"/>
    <property type="match status" value="1"/>
</dbReference>
<feature type="domain" description="Tetrapyrrole methylase" evidence="9">
    <location>
        <begin position="3"/>
        <end position="212"/>
    </location>
</feature>